<evidence type="ECO:0000313" key="2">
    <source>
        <dbReference type="EMBL" id="POH37206.1"/>
    </source>
</evidence>
<proteinExistence type="predicted"/>
<reference evidence="2" key="1">
    <citation type="submission" date="2018-01" db="EMBL/GenBank/DDBJ databases">
        <title>Genome sequnecing of Lactobacillus formosensis KACC 18721.</title>
        <authorList>
            <person name="Kim S.-J."/>
            <person name="Heo J."/>
        </authorList>
    </citation>
    <scope>NUCLEOTIDE SEQUENCE</scope>
    <source>
        <strain evidence="2">KACC 18721</strain>
    </source>
</reference>
<dbReference type="EMBL" id="PPWZ01000025">
    <property type="protein sequence ID" value="POH37206.1"/>
    <property type="molecule type" value="Genomic_DNA"/>
</dbReference>
<feature type="signal peptide" evidence="1">
    <location>
        <begin position="1"/>
        <end position="22"/>
    </location>
</feature>
<sequence>MNKAIKYLGITAAMLLATAPIATPIFDTVTGEVTVKAEDNQNNYIDYNCPDGGLVSLSFYVDAGGQEQKVSTNVVVANNVGDIDTQPAPILDGYVATQSTISIERTATGYRILQVPTYVKSNPNDASKTATLKTFYEVLTVENNTGNYCPLVGFSTDTGKIFNLNNRALANGTEWYSDQIKTYDGARYFRVATNEWVKDTYFAGGHTGY</sequence>
<keyword evidence="1" id="KW-0732">Signal</keyword>
<accession>A0A2P4R7R0</accession>
<evidence type="ECO:0008006" key="3">
    <source>
        <dbReference type="Google" id="ProtNLM"/>
    </source>
</evidence>
<name>A0A2P4R7R0_9LACO</name>
<evidence type="ECO:0000256" key="1">
    <source>
        <dbReference type="SAM" id="SignalP"/>
    </source>
</evidence>
<protein>
    <recommendedName>
        <fullName evidence="3">Surface layer protein A domain-containing protein</fullName>
    </recommendedName>
</protein>
<feature type="chain" id="PRO_5039729052" description="Surface layer protein A domain-containing protein" evidence="1">
    <location>
        <begin position="23"/>
        <end position="209"/>
    </location>
</feature>
<gene>
    <name evidence="2" type="ORF">C2R26_04155</name>
</gene>
<dbReference type="AlphaFoldDB" id="A0A2P4R7R0"/>
<comment type="caution">
    <text evidence="2">The sequence shown here is derived from an EMBL/GenBank/DDBJ whole genome shotgun (WGS) entry which is preliminary data.</text>
</comment>
<organism evidence="2">
    <name type="scientific">Companilactobacillus formosensis</name>
    <dbReference type="NCBI Taxonomy" id="1617889"/>
    <lineage>
        <taxon>Bacteria</taxon>
        <taxon>Bacillati</taxon>
        <taxon>Bacillota</taxon>
        <taxon>Bacilli</taxon>
        <taxon>Lactobacillales</taxon>
        <taxon>Lactobacillaceae</taxon>
        <taxon>Companilactobacillus</taxon>
    </lineage>
</organism>